<reference evidence="3" key="1">
    <citation type="submission" date="2007-07" db="EMBL/GenBank/DDBJ databases">
        <title>Complete genome sequence of Campylobacter hominis ATCC BAA-381, a commensal isolated from the human gastrointestinal tract.</title>
        <authorList>
            <person name="Fouts D.E."/>
            <person name="Mongodin E.F."/>
            <person name="Puiu D."/>
            <person name="Sebastian Y."/>
            <person name="Miller W.G."/>
            <person name="Mandrell R.E."/>
            <person name="Nelson K.E."/>
        </authorList>
    </citation>
    <scope>NUCLEOTIDE SEQUENCE [LARGE SCALE GENOMIC DNA]</scope>
    <source>
        <strain evidence="3">ATCC BAA-381 / LMG 19568 / NCTC 13146 / CH001A</strain>
    </source>
</reference>
<evidence type="ECO:0000256" key="1">
    <source>
        <dbReference type="SAM" id="Phobius"/>
    </source>
</evidence>
<sequence>MNEKIITESGNFIASADKWGVTGLSVFFTLIIIGVVFFFMWFIVKELKRSVDGNTEAIKDSGEISKEIVKTLSQHNEKANLTAQITDKISKTQDEIHSDVKEILRRTENGKF</sequence>
<keyword evidence="1" id="KW-0812">Transmembrane</keyword>
<feature type="transmembrane region" description="Helical" evidence="1">
    <location>
        <begin position="20"/>
        <end position="44"/>
    </location>
</feature>
<keyword evidence="1" id="KW-1133">Transmembrane helix</keyword>
<dbReference type="EMBL" id="CP000776">
    <property type="protein sequence ID" value="ABS51658.1"/>
    <property type="molecule type" value="Genomic_DNA"/>
</dbReference>
<dbReference type="STRING" id="360107.CHAB381_0275"/>
<dbReference type="Proteomes" id="UP000002407">
    <property type="component" value="Chromosome"/>
</dbReference>
<dbReference type="HOGENOM" id="CLU_2141271_0_0_7"/>
<dbReference type="AlphaFoldDB" id="A7I037"/>
<organism evidence="2 3">
    <name type="scientific">Campylobacter hominis (strain ATCC BAA-381 / DSM 21671 / CCUG 45161 / LMG 19568 / NCTC 13146 / CH001A)</name>
    <dbReference type="NCBI Taxonomy" id="360107"/>
    <lineage>
        <taxon>Bacteria</taxon>
        <taxon>Pseudomonadati</taxon>
        <taxon>Campylobacterota</taxon>
        <taxon>Epsilonproteobacteria</taxon>
        <taxon>Campylobacterales</taxon>
        <taxon>Campylobacteraceae</taxon>
        <taxon>Campylobacter</taxon>
    </lineage>
</organism>
<proteinExistence type="predicted"/>
<evidence type="ECO:0000313" key="3">
    <source>
        <dbReference type="Proteomes" id="UP000002407"/>
    </source>
</evidence>
<dbReference type="eggNOG" id="ENOG5032NGX">
    <property type="taxonomic scope" value="Bacteria"/>
</dbReference>
<keyword evidence="3" id="KW-1185">Reference proteome</keyword>
<protein>
    <submittedName>
        <fullName evidence="2">Uncharacterized protein</fullName>
    </submittedName>
</protein>
<name>A7I037_CAMHC</name>
<accession>A7I037</accession>
<dbReference type="RefSeq" id="WP_012108159.1">
    <property type="nucleotide sequence ID" value="NC_009714.1"/>
</dbReference>
<gene>
    <name evidence="2" type="ordered locus">CHAB381_0275</name>
</gene>
<dbReference type="KEGG" id="cha:CHAB381_0275"/>
<evidence type="ECO:0000313" key="2">
    <source>
        <dbReference type="EMBL" id="ABS51658.1"/>
    </source>
</evidence>
<keyword evidence="1" id="KW-0472">Membrane</keyword>